<feature type="compositionally biased region" description="Acidic residues" evidence="1">
    <location>
        <begin position="1"/>
        <end position="12"/>
    </location>
</feature>
<feature type="region of interest" description="Disordered" evidence="1">
    <location>
        <begin position="1"/>
        <end position="45"/>
    </location>
</feature>
<evidence type="ECO:0000259" key="2">
    <source>
        <dbReference type="Pfam" id="PF09791"/>
    </source>
</evidence>
<keyword evidence="4" id="KW-1185">Reference proteome</keyword>
<evidence type="ECO:0000313" key="4">
    <source>
        <dbReference type="Proteomes" id="UP001212841"/>
    </source>
</evidence>
<feature type="compositionally biased region" description="Polar residues" evidence="1">
    <location>
        <begin position="15"/>
        <end position="24"/>
    </location>
</feature>
<reference evidence="3" key="1">
    <citation type="submission" date="2020-05" db="EMBL/GenBank/DDBJ databases">
        <title>Phylogenomic resolution of chytrid fungi.</title>
        <authorList>
            <person name="Stajich J.E."/>
            <person name="Amses K."/>
            <person name="Simmons R."/>
            <person name="Seto K."/>
            <person name="Myers J."/>
            <person name="Bonds A."/>
            <person name="Quandt C.A."/>
            <person name="Barry K."/>
            <person name="Liu P."/>
            <person name="Grigoriev I."/>
            <person name="Longcore J.E."/>
            <person name="James T.Y."/>
        </authorList>
    </citation>
    <scope>NUCLEOTIDE SEQUENCE</scope>
    <source>
        <strain evidence="3">JEL0318</strain>
    </source>
</reference>
<dbReference type="PANTHER" id="PTHR21193">
    <property type="entry name" value="OXIDOREDUCTASE-LIKE DOMAIN-CONTAINING PROTEIN 1"/>
    <property type="match status" value="1"/>
</dbReference>
<feature type="domain" description="Oxidoreductase-like" evidence="2">
    <location>
        <begin position="41"/>
        <end position="76"/>
    </location>
</feature>
<dbReference type="Proteomes" id="UP001212841">
    <property type="component" value="Unassembled WGS sequence"/>
</dbReference>
<sequence length="128" mass="14326">MKDIEDDQDPDPDPNSVSFSSQSGDIPELAALDKEEEKLTPPAPPTDCCMSGCVHCVWDIYQEALEDYRADKRKVREKRKSILLSLGKTTEAAKVEHEAQLKAAEEPEMDPSMKAFLELEKNLRHAGP</sequence>
<accession>A0AAD5X667</accession>
<gene>
    <name evidence="3" type="ORF">HK097_005290</name>
</gene>
<dbReference type="AlphaFoldDB" id="A0AAD5X667"/>
<evidence type="ECO:0000313" key="3">
    <source>
        <dbReference type="EMBL" id="KAJ3052981.1"/>
    </source>
</evidence>
<dbReference type="PANTHER" id="PTHR21193:SF3">
    <property type="entry name" value="OXIDOREDUCTASE-LIKE DOMAIN-CONTAINING PROTEIN 1"/>
    <property type="match status" value="1"/>
</dbReference>
<dbReference type="InterPro" id="IPR019180">
    <property type="entry name" value="Oxidoreductase-like_N"/>
</dbReference>
<dbReference type="Pfam" id="PF09791">
    <property type="entry name" value="Oxidored-like"/>
    <property type="match status" value="1"/>
</dbReference>
<dbReference type="EMBL" id="JADGJD010000248">
    <property type="protein sequence ID" value="KAJ3052981.1"/>
    <property type="molecule type" value="Genomic_DNA"/>
</dbReference>
<dbReference type="GO" id="GO:0005739">
    <property type="term" value="C:mitochondrion"/>
    <property type="evidence" value="ECO:0007669"/>
    <property type="project" value="TreeGrafter"/>
</dbReference>
<proteinExistence type="predicted"/>
<dbReference type="InterPro" id="IPR039251">
    <property type="entry name" value="OXLD1"/>
</dbReference>
<comment type="caution">
    <text evidence="3">The sequence shown here is derived from an EMBL/GenBank/DDBJ whole genome shotgun (WGS) entry which is preliminary data.</text>
</comment>
<organism evidence="3 4">
    <name type="scientific">Rhizophlyctis rosea</name>
    <dbReference type="NCBI Taxonomy" id="64517"/>
    <lineage>
        <taxon>Eukaryota</taxon>
        <taxon>Fungi</taxon>
        <taxon>Fungi incertae sedis</taxon>
        <taxon>Chytridiomycota</taxon>
        <taxon>Chytridiomycota incertae sedis</taxon>
        <taxon>Chytridiomycetes</taxon>
        <taxon>Rhizophlyctidales</taxon>
        <taxon>Rhizophlyctidaceae</taxon>
        <taxon>Rhizophlyctis</taxon>
    </lineage>
</organism>
<evidence type="ECO:0000256" key="1">
    <source>
        <dbReference type="SAM" id="MobiDB-lite"/>
    </source>
</evidence>
<name>A0AAD5X667_9FUNG</name>
<protein>
    <recommendedName>
        <fullName evidence="2">Oxidoreductase-like domain-containing protein</fullName>
    </recommendedName>
</protein>